<organism evidence="1">
    <name type="scientific">Thermorudis sp</name>
    <dbReference type="NCBI Taxonomy" id="1969470"/>
    <lineage>
        <taxon>Bacteria</taxon>
        <taxon>Pseudomonadati</taxon>
        <taxon>Thermomicrobiota</taxon>
        <taxon>Thermomicrobia</taxon>
        <taxon>Thermomicrobia incertae sedis</taxon>
        <taxon>Thermorudis</taxon>
    </lineage>
</organism>
<dbReference type="InterPro" id="IPR021146">
    <property type="entry name" value="Phage_gp6-like_head-tail"/>
</dbReference>
<dbReference type="AlphaFoldDB" id="A0A7C2W724"/>
<dbReference type="CDD" id="cd08054">
    <property type="entry name" value="gp6"/>
    <property type="match status" value="1"/>
</dbReference>
<dbReference type="NCBIfam" id="TIGR01560">
    <property type="entry name" value="put_DNA_pack"/>
    <property type="match status" value="1"/>
</dbReference>
<gene>
    <name evidence="1" type="ORF">ENP13_05320</name>
</gene>
<proteinExistence type="predicted"/>
<sequence>MGAVKDRLTVTLEEAKAWLRIDDDADDTLIVSLIEAAKEAADAYLDNPFTDASGSPVPIPAAVKTWVLQRVARLYQRRIEGVTAEQVSGVGSVTYGEDDFSLLWPYRRIPGF</sequence>
<evidence type="ECO:0000313" key="1">
    <source>
        <dbReference type="EMBL" id="HEX70647.1"/>
    </source>
</evidence>
<comment type="caution">
    <text evidence="1">The sequence shown here is derived from an EMBL/GenBank/DDBJ whole genome shotgun (WGS) entry which is preliminary data.</text>
</comment>
<protein>
    <submittedName>
        <fullName evidence="1">Phage gp6-like head-tail connector protein</fullName>
    </submittedName>
</protein>
<dbReference type="Pfam" id="PF05135">
    <property type="entry name" value="Phage_connect_1"/>
    <property type="match status" value="1"/>
</dbReference>
<dbReference type="EMBL" id="DSID01000402">
    <property type="protein sequence ID" value="HEX70647.1"/>
    <property type="molecule type" value="Genomic_DNA"/>
</dbReference>
<accession>A0A7C2W724</accession>
<reference evidence="1" key="1">
    <citation type="journal article" date="2020" name="mSystems">
        <title>Genome- and Community-Level Interaction Insights into Carbon Utilization and Element Cycling Functions of Hydrothermarchaeota in Hydrothermal Sediment.</title>
        <authorList>
            <person name="Zhou Z."/>
            <person name="Liu Y."/>
            <person name="Xu W."/>
            <person name="Pan J."/>
            <person name="Luo Z.H."/>
            <person name="Li M."/>
        </authorList>
    </citation>
    <scope>NUCLEOTIDE SEQUENCE [LARGE SCALE GENOMIC DNA]</scope>
    <source>
        <strain evidence="1">SpSt-192</strain>
    </source>
</reference>
<dbReference type="InterPro" id="IPR006450">
    <property type="entry name" value="Phage_HK97_gp6-like"/>
</dbReference>
<name>A0A7C2W724_9BACT</name>
<dbReference type="Gene3D" id="1.10.3230.30">
    <property type="entry name" value="Phage gp6-like head-tail connector protein"/>
    <property type="match status" value="1"/>
</dbReference>